<keyword evidence="2" id="KW-1185">Reference proteome</keyword>
<protein>
    <recommendedName>
        <fullName evidence="3">WbqC-like protein family</fullName>
    </recommendedName>
</protein>
<dbReference type="GeneID" id="93362187"/>
<evidence type="ECO:0000313" key="1">
    <source>
        <dbReference type="EMBL" id="AGG29612.1"/>
    </source>
</evidence>
<proteinExistence type="predicted"/>
<accession>M1SR80</accession>
<gene>
    <name evidence="1" type="ORF">MU9_566</name>
</gene>
<sequence length="236" mass="27636">MDKAKELIITIHQPESYPWCGFFNKMMNCDKYVILNSVDFRKNYYQNRNRILTKNNSIFLTIPVNKSSNKKINEIEISNDLWKQKHWTTILQTYNKSPFFYEIKNGLEILINTSGTNLSEFNISIILYFKKLLSIDCDIILSSELNLVTSSSELILDICKTVGASTYISGRDGREYLSEKDFIDNSINIIYQDYNIEPYTQFNNKNEFVPYMSIIDLISNIGIEKSKEYIRKGWSL</sequence>
<dbReference type="AlphaFoldDB" id="M1SR80"/>
<dbReference type="InterPro" id="IPR014985">
    <property type="entry name" value="WbqC"/>
</dbReference>
<name>M1SR80_MORMO</name>
<dbReference type="RefSeq" id="WP_015422389.1">
    <property type="nucleotide sequence ID" value="NC_020418.1"/>
</dbReference>
<dbReference type="Proteomes" id="UP000011834">
    <property type="component" value="Chromosome"/>
</dbReference>
<organism evidence="1 2">
    <name type="scientific">Morganella morganii subsp. morganii KT</name>
    <dbReference type="NCBI Taxonomy" id="1124991"/>
    <lineage>
        <taxon>Bacteria</taxon>
        <taxon>Pseudomonadati</taxon>
        <taxon>Pseudomonadota</taxon>
        <taxon>Gammaproteobacteria</taxon>
        <taxon>Enterobacterales</taxon>
        <taxon>Morganellaceae</taxon>
        <taxon>Morganella</taxon>
    </lineage>
</organism>
<reference evidence="1 2" key="1">
    <citation type="journal article" date="2012" name="BMC Genomics">
        <title>Whole-genome sequencing and identification of Morganella morganii KT pathogenicity-related genes.</title>
        <authorList>
            <person name="Chen Y.T."/>
            <person name="Peng H.L."/>
            <person name="Shia W.C."/>
            <person name="Hsu F.R."/>
            <person name="Ken C.F."/>
            <person name="Tsao Y.M."/>
            <person name="Chen C.H."/>
            <person name="Liu C.E."/>
            <person name="Hsieh M.F."/>
            <person name="Chen H.C."/>
            <person name="Tang C.Y."/>
            <person name="Ku T.H."/>
        </authorList>
    </citation>
    <scope>NUCLEOTIDE SEQUENCE [LARGE SCALE GENOMIC DNA]</scope>
    <source>
        <strain evidence="1 2">KT</strain>
    </source>
</reference>
<dbReference type="eggNOG" id="COG0224">
    <property type="taxonomic scope" value="Bacteria"/>
</dbReference>
<dbReference type="Pfam" id="PF08889">
    <property type="entry name" value="WbqC"/>
    <property type="match status" value="1"/>
</dbReference>
<dbReference type="HOGENOM" id="CLU_079350_0_0_6"/>
<dbReference type="KEGG" id="mmk:MU9_566"/>
<dbReference type="EMBL" id="CP004345">
    <property type="protein sequence ID" value="AGG29612.1"/>
    <property type="molecule type" value="Genomic_DNA"/>
</dbReference>
<evidence type="ECO:0000313" key="2">
    <source>
        <dbReference type="Proteomes" id="UP000011834"/>
    </source>
</evidence>
<evidence type="ECO:0008006" key="3">
    <source>
        <dbReference type="Google" id="ProtNLM"/>
    </source>
</evidence>